<dbReference type="Proteomes" id="UP001269819">
    <property type="component" value="Unassembled WGS sequence"/>
</dbReference>
<dbReference type="SUPFAM" id="SSF50800">
    <property type="entry name" value="PK beta-barrel domain-like"/>
    <property type="match status" value="1"/>
</dbReference>
<dbReference type="PANTHER" id="PTHR30212">
    <property type="entry name" value="PROTEIN YIIM"/>
    <property type="match status" value="1"/>
</dbReference>
<organism evidence="2 3">
    <name type="scientific">Marinobacter xestospongiae</name>
    <dbReference type="NCBI Taxonomy" id="994319"/>
    <lineage>
        <taxon>Bacteria</taxon>
        <taxon>Pseudomonadati</taxon>
        <taxon>Pseudomonadota</taxon>
        <taxon>Gammaproteobacteria</taxon>
        <taxon>Pseudomonadales</taxon>
        <taxon>Marinobacteraceae</taxon>
        <taxon>Marinobacter</taxon>
    </lineage>
</organism>
<dbReference type="InterPro" id="IPR005302">
    <property type="entry name" value="MoCF_Sase_C"/>
</dbReference>
<dbReference type="InterPro" id="IPR052353">
    <property type="entry name" value="Benzoxazolinone_Detox_Enz"/>
</dbReference>
<dbReference type="PROSITE" id="PS51340">
    <property type="entry name" value="MOSC"/>
    <property type="match status" value="1"/>
</dbReference>
<dbReference type="RefSeq" id="WP_316974075.1">
    <property type="nucleotide sequence ID" value="NZ_JAWIIJ010000008.1"/>
</dbReference>
<feature type="domain" description="MOSC" evidence="1">
    <location>
        <begin position="32"/>
        <end position="166"/>
    </location>
</feature>
<evidence type="ECO:0000313" key="3">
    <source>
        <dbReference type="Proteomes" id="UP001269819"/>
    </source>
</evidence>
<comment type="caution">
    <text evidence="2">The sequence shown here is derived from an EMBL/GenBank/DDBJ whole genome shotgun (WGS) entry which is preliminary data.</text>
</comment>
<reference evidence="2 3" key="1">
    <citation type="submission" date="2023-10" db="EMBL/GenBank/DDBJ databases">
        <title>Characteristics and mechanism of a salt-tolerant marine origin heterotrophic nitrifying- aerobic denitrifying bacteria Marinobacter xestospongiae HN1.</title>
        <authorList>
            <person name="Qi R."/>
        </authorList>
    </citation>
    <scope>NUCLEOTIDE SEQUENCE [LARGE SCALE GENOMIC DNA]</scope>
    <source>
        <strain evidence="2 3">HN1</strain>
    </source>
</reference>
<dbReference type="InterPro" id="IPR011037">
    <property type="entry name" value="Pyrv_Knase-like_insert_dom_sf"/>
</dbReference>
<protein>
    <submittedName>
        <fullName evidence="2">MOSC domain-containing protein</fullName>
    </submittedName>
</protein>
<gene>
    <name evidence="2" type="ORF">RYS15_12680</name>
</gene>
<dbReference type="Gene3D" id="2.40.33.20">
    <property type="entry name" value="PK beta-barrel domain-like"/>
    <property type="match status" value="1"/>
</dbReference>
<accession>A0ABU3VZ60</accession>
<dbReference type="EMBL" id="JAWIIJ010000008">
    <property type="protein sequence ID" value="MDV2079541.1"/>
    <property type="molecule type" value="Genomic_DNA"/>
</dbReference>
<proteinExistence type="predicted"/>
<evidence type="ECO:0000259" key="1">
    <source>
        <dbReference type="PROSITE" id="PS51340"/>
    </source>
</evidence>
<evidence type="ECO:0000313" key="2">
    <source>
        <dbReference type="EMBL" id="MDV2079541.1"/>
    </source>
</evidence>
<dbReference type="PANTHER" id="PTHR30212:SF2">
    <property type="entry name" value="PROTEIN YIIM"/>
    <property type="match status" value="1"/>
</dbReference>
<keyword evidence="3" id="KW-1185">Reference proteome</keyword>
<dbReference type="Pfam" id="PF03473">
    <property type="entry name" value="MOSC"/>
    <property type="match status" value="1"/>
</dbReference>
<name>A0ABU3VZ60_9GAMM</name>
<sequence>MTRAIRLESINVGASEPIAIGKRVQQTGIHKRPVSGPVEVGIEGVAGDVIVDGRHHGGVDQAVYLYSREDYDWWSAQLQRELAPGIFGENLTLSAFPEQPLRIGDRLRIADVVLELSAPRIPCATFGARMADPQFVARFIDAARPGVYARVLQGGRLEAGADVQFEPVATPSVTVAEMFTLWVNKPRDPARMEALLATPVSERGRAKLASWLARPD</sequence>